<dbReference type="AlphaFoldDB" id="R3W6B0"/>
<evidence type="ECO:0000313" key="3">
    <source>
        <dbReference type="Proteomes" id="UP000013785"/>
    </source>
</evidence>
<dbReference type="PATRIC" id="fig|1158610.3.peg.2090"/>
<dbReference type="OrthoDB" id="1908850at2"/>
<feature type="transmembrane region" description="Helical" evidence="1">
    <location>
        <begin position="30"/>
        <end position="48"/>
    </location>
</feature>
<organism evidence="2 3">
    <name type="scientific">Enterococcus phoeniculicola ATCC BAA-412</name>
    <dbReference type="NCBI Taxonomy" id="1158610"/>
    <lineage>
        <taxon>Bacteria</taxon>
        <taxon>Bacillati</taxon>
        <taxon>Bacillota</taxon>
        <taxon>Bacilli</taxon>
        <taxon>Lactobacillales</taxon>
        <taxon>Enterococcaceae</taxon>
        <taxon>Enterococcus</taxon>
    </lineage>
</organism>
<dbReference type="HOGENOM" id="CLU_149873_0_0_9"/>
<name>R3W6B0_9ENTE</name>
<gene>
    <name evidence="2" type="ORF">UC3_02094</name>
</gene>
<proteinExistence type="predicted"/>
<keyword evidence="1" id="KW-1133">Transmembrane helix</keyword>
<dbReference type="InterPro" id="IPR054200">
    <property type="entry name" value="DUF6905"/>
</dbReference>
<dbReference type="eggNOG" id="ENOG5032S74">
    <property type="taxonomic scope" value="Bacteria"/>
</dbReference>
<feature type="transmembrane region" description="Helical" evidence="1">
    <location>
        <begin position="91"/>
        <end position="110"/>
    </location>
</feature>
<dbReference type="STRING" id="154621.RV11_GL000666"/>
<sequence>MKFIRSFIGYMIAGVLVMAVWGQLTEAGGIFGGYLAATILVGPLWFMNHYINLVDNKNDAAFVDMGLAIGVCGIFRDMFLTGTQSFVDSLPTIFLVSLGAVAGGLVAAAIEKDMAKEVHEHVPEPGMAEEEMEKLDVQGGVEI</sequence>
<keyword evidence="3" id="KW-1185">Reference proteome</keyword>
<feature type="transmembrane region" description="Helical" evidence="1">
    <location>
        <begin position="60"/>
        <end position="79"/>
    </location>
</feature>
<dbReference type="EMBL" id="AJAT01000016">
    <property type="protein sequence ID" value="EOL43117.1"/>
    <property type="molecule type" value="Genomic_DNA"/>
</dbReference>
<accession>R3W6B0</accession>
<keyword evidence="1" id="KW-0472">Membrane</keyword>
<keyword evidence="1" id="KW-0812">Transmembrane</keyword>
<evidence type="ECO:0000256" key="1">
    <source>
        <dbReference type="SAM" id="Phobius"/>
    </source>
</evidence>
<feature type="transmembrane region" description="Helical" evidence="1">
    <location>
        <begin position="7"/>
        <end position="24"/>
    </location>
</feature>
<comment type="caution">
    <text evidence="2">The sequence shown here is derived from an EMBL/GenBank/DDBJ whole genome shotgun (WGS) entry which is preliminary data.</text>
</comment>
<dbReference type="Pfam" id="PF21846">
    <property type="entry name" value="DUF6905"/>
    <property type="match status" value="1"/>
</dbReference>
<reference evidence="2 3" key="1">
    <citation type="submission" date="2013-02" db="EMBL/GenBank/DDBJ databases">
        <title>The Genome Sequence of Enterococcus phoeniculicola BAA-412.</title>
        <authorList>
            <consortium name="The Broad Institute Genome Sequencing Platform"/>
            <consortium name="The Broad Institute Genome Sequencing Center for Infectious Disease"/>
            <person name="Earl A.M."/>
            <person name="Gilmore M.S."/>
            <person name="Lebreton F."/>
            <person name="Walker B."/>
            <person name="Young S.K."/>
            <person name="Zeng Q."/>
            <person name="Gargeya S."/>
            <person name="Fitzgerald M."/>
            <person name="Haas B."/>
            <person name="Abouelleil A."/>
            <person name="Alvarado L."/>
            <person name="Arachchi H.M."/>
            <person name="Berlin A.M."/>
            <person name="Chapman S.B."/>
            <person name="Dewar J."/>
            <person name="Goldberg J."/>
            <person name="Griggs A."/>
            <person name="Gujja S."/>
            <person name="Hansen M."/>
            <person name="Howarth C."/>
            <person name="Imamovic A."/>
            <person name="Larimer J."/>
            <person name="McCowan C."/>
            <person name="Murphy C."/>
            <person name="Neiman D."/>
            <person name="Pearson M."/>
            <person name="Priest M."/>
            <person name="Roberts A."/>
            <person name="Saif S."/>
            <person name="Shea T."/>
            <person name="Sisk P."/>
            <person name="Sykes S."/>
            <person name="Wortman J."/>
            <person name="Nusbaum C."/>
            <person name="Birren B."/>
        </authorList>
    </citation>
    <scope>NUCLEOTIDE SEQUENCE [LARGE SCALE GENOMIC DNA]</scope>
    <source>
        <strain evidence="2 3">ATCC BAA-412</strain>
    </source>
</reference>
<dbReference type="Proteomes" id="UP000013785">
    <property type="component" value="Unassembled WGS sequence"/>
</dbReference>
<evidence type="ECO:0000313" key="2">
    <source>
        <dbReference type="EMBL" id="EOL43117.1"/>
    </source>
</evidence>
<protein>
    <submittedName>
        <fullName evidence="2">Uncharacterized protein</fullName>
    </submittedName>
</protein>
<dbReference type="RefSeq" id="WP_010768756.1">
    <property type="nucleotide sequence ID" value="NZ_ASWE01000002.1"/>
</dbReference>